<evidence type="ECO:0000313" key="2">
    <source>
        <dbReference type="EMBL" id="SHG48637.1"/>
    </source>
</evidence>
<evidence type="ECO:0000259" key="1">
    <source>
        <dbReference type="Pfam" id="PF12392"/>
    </source>
</evidence>
<dbReference type="RefSeq" id="WP_073089248.1">
    <property type="nucleotide sequence ID" value="NZ_FQWY01000004.1"/>
</dbReference>
<dbReference type="InterPro" id="IPR001539">
    <property type="entry name" value="Peptidase_U32"/>
</dbReference>
<reference evidence="3" key="1">
    <citation type="submission" date="2016-11" db="EMBL/GenBank/DDBJ databases">
        <authorList>
            <person name="Varghese N."/>
            <person name="Submissions S."/>
        </authorList>
    </citation>
    <scope>NUCLEOTIDE SEQUENCE [LARGE SCALE GENOMIC DNA]</scope>
    <source>
        <strain evidence="3">DSM 11003</strain>
    </source>
</reference>
<dbReference type="Pfam" id="PF12392">
    <property type="entry name" value="DUF3656"/>
    <property type="match status" value="1"/>
</dbReference>
<dbReference type="EMBL" id="FQWY01000004">
    <property type="protein sequence ID" value="SHG48637.1"/>
    <property type="molecule type" value="Genomic_DNA"/>
</dbReference>
<dbReference type="PANTHER" id="PTHR30217">
    <property type="entry name" value="PEPTIDASE U32 FAMILY"/>
    <property type="match status" value="1"/>
</dbReference>
<keyword evidence="3" id="KW-1185">Reference proteome</keyword>
<evidence type="ECO:0000313" key="3">
    <source>
        <dbReference type="Proteomes" id="UP000242329"/>
    </source>
</evidence>
<dbReference type="AlphaFoldDB" id="A0A1M5K774"/>
<dbReference type="GO" id="GO:0006508">
    <property type="term" value="P:proteolysis"/>
    <property type="evidence" value="ECO:0007669"/>
    <property type="project" value="UniProtKB-KW"/>
</dbReference>
<name>A0A1M5K774_9FIRM</name>
<dbReference type="OrthoDB" id="9807498at2"/>
<keyword evidence="2" id="KW-0645">Protease</keyword>
<gene>
    <name evidence="2" type="ORF">SAMN02745221_00314</name>
</gene>
<dbReference type="STRING" id="1123382.SAMN02745221_00314"/>
<dbReference type="GO" id="GO:0008233">
    <property type="term" value="F:peptidase activity"/>
    <property type="evidence" value="ECO:0007669"/>
    <property type="project" value="UniProtKB-KW"/>
</dbReference>
<protein>
    <submittedName>
        <fullName evidence="2">Putative protease</fullName>
    </submittedName>
</protein>
<accession>A0A1M5K774</accession>
<dbReference type="InterPro" id="IPR020988">
    <property type="entry name" value="Pept_U32_collagenase"/>
</dbReference>
<organism evidence="2 3">
    <name type="scientific">Thermosyntropha lipolytica DSM 11003</name>
    <dbReference type="NCBI Taxonomy" id="1123382"/>
    <lineage>
        <taxon>Bacteria</taxon>
        <taxon>Bacillati</taxon>
        <taxon>Bacillota</taxon>
        <taxon>Clostridia</taxon>
        <taxon>Eubacteriales</taxon>
        <taxon>Syntrophomonadaceae</taxon>
        <taxon>Thermosyntropha</taxon>
    </lineage>
</organism>
<dbReference type="Proteomes" id="UP000242329">
    <property type="component" value="Unassembled WGS sequence"/>
</dbReference>
<dbReference type="PANTHER" id="PTHR30217:SF10">
    <property type="entry name" value="23S RRNA 5-HYDROXYCYTIDINE C2501 SYNTHASE"/>
    <property type="match status" value="1"/>
</dbReference>
<dbReference type="InterPro" id="IPR051454">
    <property type="entry name" value="RNA/ubiquinone_mod_enzymes"/>
</dbReference>
<feature type="domain" description="Peptidase U32 collagenase" evidence="1">
    <location>
        <begin position="388"/>
        <end position="503"/>
    </location>
</feature>
<proteinExistence type="predicted"/>
<keyword evidence="2" id="KW-0378">Hydrolase</keyword>
<dbReference type="Pfam" id="PF01136">
    <property type="entry name" value="Peptidase_U32"/>
    <property type="match status" value="2"/>
</dbReference>
<sequence>MELLAPAGNFASFMAGIANGADAVYLGGKDFNARQGAENFTEEEIKEAVYYAHVRGRKVYITINTLLANDELERALDYLFRLYRLGIDAVIVQDLGFMQAVRRVLPDLRIHASTQMTVHNEQGALFIYNEGVKRVVLAREMSLDEIKKIKNAVPDLELEVFAHGALCYSYSGQCLFSSMVGGRSGNRGRCAQPCRLRYRLYKDKENKPLALEKGQYILSPADIALIDFLPELKKAGVNSLKIEGRMKRPEYVAVVTRNYRRMLDVLEEKGDYTVDEETKKELLKIFNRHLSRGYLWGVKDDILSPMRPNNRGVNVGRVVSQDKDFNTEIKLSDEVQLGDGLEIWVNKGKNPAFIVKEMRKNGKKVAVAGKGDVITVKIEGRVAKGDRVFKTHDEKLISSAVASIKNSSFKVGVKARVYLEAGRPLVLEFIDDNGNIARAESALPLEKAEKQGLDAATLREKIGRLGNTPFYLQDLVLIGEENTLIIPFSEINATRRRVCEELYKIYSYSYDRIEEEEYIISKKSYLEKREKVRKSGKRIPRLCITVSGIEEAVAARKAGADRVYIALEKLIKPRAPFDVHAVNRSLVDLNLEYGGIIPCLPRIQKPGEFRPEILEGVEEVLTGNLGSMKWCLDKGIRTRADYTLNVFNQYALEYLLDKGVKGVALSPELSFKELASFTDLSRAELLVHGELILMVSEYCPFPYLLEGERDKCPRFCQRGEYYIKDEKGYEFPVTTDAFCRYYVFNSRTLCLIDDLPKITKLGVEGVRIEGRRLKPEEVSATVRIYRQALDIIAEEESFDSAQYREKLRRVSRSDFTKCHYYRGVM</sequence>